<dbReference type="EMBL" id="NIRI02000042">
    <property type="protein sequence ID" value="KAG5450639.1"/>
    <property type="molecule type" value="Genomic_DNA"/>
</dbReference>
<protein>
    <submittedName>
        <fullName evidence="1">Uncharacterized protein</fullName>
    </submittedName>
</protein>
<accession>A0A3R7CNA8</accession>
<gene>
    <name evidence="1" type="ORF">CSKR_100115</name>
</gene>
<feature type="non-terminal residue" evidence="1">
    <location>
        <position position="1"/>
    </location>
</feature>
<proteinExistence type="predicted"/>
<dbReference type="AlphaFoldDB" id="A0A3R7CNA8"/>
<reference evidence="1 2" key="1">
    <citation type="journal article" date="2018" name="Biotechnol. Adv.">
        <title>Improved genomic resources and new bioinformatic workflow for the carcinogenic parasite Clonorchis sinensis: Biotechnological implications.</title>
        <authorList>
            <person name="Wang D."/>
            <person name="Korhonen P.K."/>
            <person name="Gasser R.B."/>
            <person name="Young N.D."/>
        </authorList>
    </citation>
    <scope>NUCLEOTIDE SEQUENCE [LARGE SCALE GENOMIC DNA]</scope>
    <source>
        <strain evidence="1">Cs-k2</strain>
    </source>
</reference>
<reference evidence="1 2" key="2">
    <citation type="journal article" date="2021" name="Genomics">
        <title>High-quality reference genome for Clonorchis sinensis.</title>
        <authorList>
            <person name="Young N.D."/>
            <person name="Stroehlein A.J."/>
            <person name="Kinkar L."/>
            <person name="Wang T."/>
            <person name="Sohn W.M."/>
            <person name="Chang B.C.H."/>
            <person name="Kaur P."/>
            <person name="Weisz D."/>
            <person name="Dudchenko O."/>
            <person name="Aiden E.L."/>
            <person name="Korhonen P.K."/>
            <person name="Gasser R.B."/>
        </authorList>
    </citation>
    <scope>NUCLEOTIDE SEQUENCE [LARGE SCALE GENOMIC DNA]</scope>
    <source>
        <strain evidence="1">Cs-k2</strain>
    </source>
</reference>
<dbReference type="InParanoid" id="A0A3R7CNA8"/>
<keyword evidence="2" id="KW-1185">Reference proteome</keyword>
<organism evidence="1 2">
    <name type="scientific">Clonorchis sinensis</name>
    <name type="common">Chinese liver fluke</name>
    <dbReference type="NCBI Taxonomy" id="79923"/>
    <lineage>
        <taxon>Eukaryota</taxon>
        <taxon>Metazoa</taxon>
        <taxon>Spiralia</taxon>
        <taxon>Lophotrochozoa</taxon>
        <taxon>Platyhelminthes</taxon>
        <taxon>Trematoda</taxon>
        <taxon>Digenea</taxon>
        <taxon>Opisthorchiida</taxon>
        <taxon>Opisthorchiata</taxon>
        <taxon>Opisthorchiidae</taxon>
        <taxon>Clonorchis</taxon>
    </lineage>
</organism>
<evidence type="ECO:0000313" key="1">
    <source>
        <dbReference type="EMBL" id="KAG5450639.1"/>
    </source>
</evidence>
<name>A0A3R7CNA8_CLOSI</name>
<evidence type="ECO:0000313" key="2">
    <source>
        <dbReference type="Proteomes" id="UP000286415"/>
    </source>
</evidence>
<dbReference type="Proteomes" id="UP000286415">
    <property type="component" value="Unassembled WGS sequence"/>
</dbReference>
<comment type="caution">
    <text evidence="1">The sequence shown here is derived from an EMBL/GenBank/DDBJ whole genome shotgun (WGS) entry which is preliminary data.</text>
</comment>
<sequence length="270" mass="30397">TTYSHDTGLNNHPPAFAQSSLSVPSLPHGVPIFASVQVAENSSTARDRFRPFWGSSVRRSRRVDDTVNLVFYLKPNSMKLVKHTHLQTNLAFTRDSPGTQLNLLFQLKREASLCSPFSRLEISQTRDSAGFQVAESSSTTLDHVSSTWGSSDRCSPRVSLNHMFYLNPNCTNFTNHTQLHTNLFGFCERLTWNPAESLVCDVFRQLNVLHKAASCSSCYDIRDIAMHVYTSCRTFSCLETSHTRDPDEFHVSPSSQIDLQMSVFIEISPN</sequence>